<dbReference type="Gene3D" id="3.50.50.60">
    <property type="entry name" value="FAD/NAD(P)-binding domain"/>
    <property type="match status" value="1"/>
</dbReference>
<dbReference type="PANTHER" id="PTHR47356">
    <property type="entry name" value="FAD-DEPENDENT MONOOXYGENASE ASQG-RELATED"/>
    <property type="match status" value="1"/>
</dbReference>
<dbReference type="Proteomes" id="UP000703661">
    <property type="component" value="Unassembled WGS sequence"/>
</dbReference>
<evidence type="ECO:0008006" key="3">
    <source>
        <dbReference type="Google" id="ProtNLM"/>
    </source>
</evidence>
<dbReference type="SUPFAM" id="SSF51905">
    <property type="entry name" value="FAD/NAD(P)-binding domain"/>
    <property type="match status" value="1"/>
</dbReference>
<gene>
    <name evidence="1" type="ORF">BGZ80_000835</name>
</gene>
<proteinExistence type="predicted"/>
<dbReference type="PRINTS" id="PR00420">
    <property type="entry name" value="RNGMNOXGNASE"/>
</dbReference>
<dbReference type="InterPro" id="IPR050562">
    <property type="entry name" value="FAD_mOase_fung"/>
</dbReference>
<organism evidence="1 2">
    <name type="scientific">Entomortierella chlamydospora</name>
    <dbReference type="NCBI Taxonomy" id="101097"/>
    <lineage>
        <taxon>Eukaryota</taxon>
        <taxon>Fungi</taxon>
        <taxon>Fungi incertae sedis</taxon>
        <taxon>Mucoromycota</taxon>
        <taxon>Mortierellomycotina</taxon>
        <taxon>Mortierellomycetes</taxon>
        <taxon>Mortierellales</taxon>
        <taxon>Mortierellaceae</taxon>
        <taxon>Entomortierella</taxon>
    </lineage>
</organism>
<name>A0A9P6MSI1_9FUNG</name>
<accession>A0A9P6MSI1</accession>
<dbReference type="EMBL" id="JAAAID010001184">
    <property type="protein sequence ID" value="KAG0011230.1"/>
    <property type="molecule type" value="Genomic_DNA"/>
</dbReference>
<dbReference type="AlphaFoldDB" id="A0A9P6MSI1"/>
<feature type="non-terminal residue" evidence="1">
    <location>
        <position position="1"/>
    </location>
</feature>
<comment type="caution">
    <text evidence="1">The sequence shown here is derived from an EMBL/GenBank/DDBJ whole genome shotgun (WGS) entry which is preliminary data.</text>
</comment>
<reference evidence="1" key="1">
    <citation type="journal article" date="2020" name="Fungal Divers.">
        <title>Resolving the Mortierellaceae phylogeny through synthesis of multi-gene phylogenetics and phylogenomics.</title>
        <authorList>
            <person name="Vandepol N."/>
            <person name="Liber J."/>
            <person name="Desiro A."/>
            <person name="Na H."/>
            <person name="Kennedy M."/>
            <person name="Barry K."/>
            <person name="Grigoriev I.V."/>
            <person name="Miller A.N."/>
            <person name="O'Donnell K."/>
            <person name="Stajich J.E."/>
            <person name="Bonito G."/>
        </authorList>
    </citation>
    <scope>NUCLEOTIDE SEQUENCE</scope>
    <source>
        <strain evidence="1">NRRL 2769</strain>
    </source>
</reference>
<dbReference type="InterPro" id="IPR036188">
    <property type="entry name" value="FAD/NAD-bd_sf"/>
</dbReference>
<sequence>MKDQSERTGYEYLICSRSNLYELLLTQLNAANVVIGKKILWYEENELGVNLCCSDNSIYSGDILIGADGVHSRVRHTLHKVLAKKNMLSKSDSQPIKPSYVLVAGVTHRQSAERYQCLKDPFVHFCSVVGVQGRGWNVINIPDDQICWAMWVQLDSAKYAQIEDTEDVELGVENTEPIVEWFRDMPCPYGGTMGNLVNSTSEDLKSKMYIEEKLFNTWYHGRVVLLGDACHSSWRDRFSRYAVFNWAPQSYFQRMLEEGITYRPQASFLAHAENRGMAPVVPQRPWKQWSEEE</sequence>
<evidence type="ECO:0000313" key="2">
    <source>
        <dbReference type="Proteomes" id="UP000703661"/>
    </source>
</evidence>
<evidence type="ECO:0000313" key="1">
    <source>
        <dbReference type="EMBL" id="KAG0011230.1"/>
    </source>
</evidence>
<protein>
    <recommendedName>
        <fullName evidence="3">FAD-binding domain-containing protein</fullName>
    </recommendedName>
</protein>
<keyword evidence="2" id="KW-1185">Reference proteome</keyword>
<dbReference type="PANTHER" id="PTHR47356:SF2">
    <property type="entry name" value="FAD-BINDING DOMAIN-CONTAINING PROTEIN-RELATED"/>
    <property type="match status" value="1"/>
</dbReference>
<dbReference type="GO" id="GO:0004497">
    <property type="term" value="F:monooxygenase activity"/>
    <property type="evidence" value="ECO:0007669"/>
    <property type="project" value="InterPro"/>
</dbReference>